<feature type="domain" description="DinB-like" evidence="2">
    <location>
        <begin position="69"/>
        <end position="189"/>
    </location>
</feature>
<evidence type="ECO:0000259" key="2">
    <source>
        <dbReference type="Pfam" id="PF12867"/>
    </source>
</evidence>
<sequence length="193" mass="21398">MSETGPEAQTSTPHKQGAEPNEQNIEPDTRDWADVLEAGCAECGFTGDEDVIAVPGYVSASAQAWDEVLARENADIRPRPDRWSDVEYAAHVRDILDLFRERTQLIVSQSAPTLPNFDGDAVAIESDYQHQNPAEVAVELRAAALAYAADLAQITDEQWQRTGYRSDGREFTVTSLTRYGFHELKHHLQDVGA</sequence>
<keyword evidence="4" id="KW-1185">Reference proteome</keyword>
<dbReference type="Pfam" id="PF12867">
    <property type="entry name" value="DinB_2"/>
    <property type="match status" value="1"/>
</dbReference>
<proteinExistence type="predicted"/>
<name>A0A1H1RR76_BRESA</name>
<accession>A0A1H1RR76</accession>
<evidence type="ECO:0000313" key="4">
    <source>
        <dbReference type="Proteomes" id="UP000199700"/>
    </source>
</evidence>
<dbReference type="Gene3D" id="1.20.120.450">
    <property type="entry name" value="dinb family like domain"/>
    <property type="match status" value="1"/>
</dbReference>
<organism evidence="3 4">
    <name type="scientific">Brevibacterium sandarakinum</name>
    <dbReference type="NCBI Taxonomy" id="629680"/>
    <lineage>
        <taxon>Bacteria</taxon>
        <taxon>Bacillati</taxon>
        <taxon>Actinomycetota</taxon>
        <taxon>Actinomycetes</taxon>
        <taxon>Micrococcales</taxon>
        <taxon>Brevibacteriaceae</taxon>
        <taxon>Brevibacterium</taxon>
    </lineage>
</organism>
<gene>
    <name evidence="3" type="ORF">SAMN04489751_1885</name>
</gene>
<protein>
    <submittedName>
        <fullName evidence="3">DinB superfamily protein</fullName>
    </submittedName>
</protein>
<reference evidence="3" key="1">
    <citation type="submission" date="2016-10" db="EMBL/GenBank/DDBJ databases">
        <authorList>
            <person name="Varghese N."/>
            <person name="Submissions S."/>
        </authorList>
    </citation>
    <scope>NUCLEOTIDE SEQUENCE [LARGE SCALE GENOMIC DNA]</scope>
    <source>
        <strain evidence="3">DSM 22082</strain>
    </source>
</reference>
<feature type="compositionally biased region" description="Polar residues" evidence="1">
    <location>
        <begin position="1"/>
        <end position="14"/>
    </location>
</feature>
<dbReference type="AlphaFoldDB" id="A0A1H1RR76"/>
<evidence type="ECO:0000256" key="1">
    <source>
        <dbReference type="SAM" id="MobiDB-lite"/>
    </source>
</evidence>
<dbReference type="InterPro" id="IPR034660">
    <property type="entry name" value="DinB/YfiT-like"/>
</dbReference>
<dbReference type="Proteomes" id="UP000199700">
    <property type="component" value="Chromosome"/>
</dbReference>
<evidence type="ECO:0000313" key="3">
    <source>
        <dbReference type="EMBL" id="SDS38237.1"/>
    </source>
</evidence>
<dbReference type="OrthoDB" id="3376896at2"/>
<dbReference type="STRING" id="629680.SAMN04489751_1885"/>
<feature type="region of interest" description="Disordered" evidence="1">
    <location>
        <begin position="1"/>
        <end position="29"/>
    </location>
</feature>
<dbReference type="EMBL" id="LT629739">
    <property type="protein sequence ID" value="SDS38237.1"/>
    <property type="molecule type" value="Genomic_DNA"/>
</dbReference>
<dbReference type="SUPFAM" id="SSF109854">
    <property type="entry name" value="DinB/YfiT-like putative metalloenzymes"/>
    <property type="match status" value="1"/>
</dbReference>
<dbReference type="InterPro" id="IPR024775">
    <property type="entry name" value="DinB-like"/>
</dbReference>
<dbReference type="RefSeq" id="WP_092105088.1">
    <property type="nucleotide sequence ID" value="NZ_LT629739.1"/>
</dbReference>